<name>A0A949WPR0_9CLOT</name>
<accession>A0A949WPR0</accession>
<gene>
    <name evidence="1" type="ORF">I6U48_02000</name>
</gene>
<dbReference type="RefSeq" id="WP_218318718.1">
    <property type="nucleotide sequence ID" value="NZ_JAEEGC010000007.1"/>
</dbReference>
<dbReference type="Proteomes" id="UP000694308">
    <property type="component" value="Unassembled WGS sequence"/>
</dbReference>
<keyword evidence="2" id="KW-1185">Reference proteome</keyword>
<proteinExistence type="predicted"/>
<evidence type="ECO:0000313" key="2">
    <source>
        <dbReference type="Proteomes" id="UP000694308"/>
    </source>
</evidence>
<comment type="caution">
    <text evidence="1">The sequence shown here is derived from an EMBL/GenBank/DDBJ whole genome shotgun (WGS) entry which is preliminary data.</text>
</comment>
<dbReference type="EMBL" id="JAEEGC010000007">
    <property type="protein sequence ID" value="MBV7271686.1"/>
    <property type="molecule type" value="Genomic_DNA"/>
</dbReference>
<evidence type="ECO:0000313" key="1">
    <source>
        <dbReference type="EMBL" id="MBV7271686.1"/>
    </source>
</evidence>
<protein>
    <submittedName>
        <fullName evidence="1">ATPase</fullName>
    </submittedName>
</protein>
<reference evidence="1" key="1">
    <citation type="submission" date="2020-12" db="EMBL/GenBank/DDBJ databases">
        <title>Clostridium thailandense sp. nov., a novel acetogenic bacterium isolated from peat land soil in Thailand.</title>
        <authorList>
            <person name="Chaikitkaew S."/>
            <person name="Birkeland N.K."/>
        </authorList>
    </citation>
    <scope>NUCLEOTIDE SEQUENCE</scope>
    <source>
        <strain evidence="1">PL3</strain>
    </source>
</reference>
<dbReference type="AlphaFoldDB" id="A0A949WPR0"/>
<organism evidence="1 2">
    <name type="scientific">Clostridium thailandense</name>
    <dbReference type="NCBI Taxonomy" id="2794346"/>
    <lineage>
        <taxon>Bacteria</taxon>
        <taxon>Bacillati</taxon>
        <taxon>Bacillota</taxon>
        <taxon>Clostridia</taxon>
        <taxon>Eubacteriales</taxon>
        <taxon>Clostridiaceae</taxon>
        <taxon>Clostridium</taxon>
    </lineage>
</organism>
<sequence length="281" mass="32680">MCLYDTLSHVVDPQNPGAVDEVLNLGEYWDENGLKKYRENIIETNKQIQNVFNRAYNFINAAKLIHDDWSNYNKKALDYSRLSLLEEDLKVKILSNYDFAKIADERHLFATAFTPNGIVTFIDNLCEDCEKVYVLNGGPGTGKTQVLNFMLKETTKRGLFTEVYHDPLIPERIEHIIIPELKIAIITSNEINNKKFNGIQIYLENLVNYSLIDKAELQNDKDTFYTLLNKALSVISSAKELHDELEVYYIENMIFTNMDKAYYNLIDKILKYEEDYKEEQG</sequence>